<evidence type="ECO:0000256" key="1">
    <source>
        <dbReference type="ARBA" id="ARBA00006739"/>
    </source>
</evidence>
<dbReference type="Pfam" id="PF00535">
    <property type="entry name" value="Glycos_transf_2"/>
    <property type="match status" value="1"/>
</dbReference>
<gene>
    <name evidence="5" type="ORF">AVDCRST_MAG53-3164</name>
</gene>
<feature type="transmembrane region" description="Helical" evidence="2">
    <location>
        <begin position="370"/>
        <end position="395"/>
    </location>
</feature>
<protein>
    <submittedName>
        <fullName evidence="5">Dolichol-p-glucose synthetase, (Glycosyltransferase)</fullName>
    </submittedName>
</protein>
<dbReference type="AlphaFoldDB" id="A0A6J4TC73"/>
<evidence type="ECO:0000256" key="2">
    <source>
        <dbReference type="SAM" id="Phobius"/>
    </source>
</evidence>
<keyword evidence="5" id="KW-0808">Transferase</keyword>
<proteinExistence type="inferred from homology"/>
<dbReference type="GO" id="GO:0016740">
    <property type="term" value="F:transferase activity"/>
    <property type="evidence" value="ECO:0007669"/>
    <property type="project" value="UniProtKB-KW"/>
</dbReference>
<dbReference type="PANTHER" id="PTHR48090:SF7">
    <property type="entry name" value="RFBJ PROTEIN"/>
    <property type="match status" value="1"/>
</dbReference>
<feature type="domain" description="Glycosyltransferase 2-like" evidence="3">
    <location>
        <begin position="30"/>
        <end position="188"/>
    </location>
</feature>
<keyword evidence="2" id="KW-0472">Membrane</keyword>
<keyword evidence="2" id="KW-1133">Transmembrane helix</keyword>
<accession>A0A6J4TC73</accession>
<reference evidence="5" key="1">
    <citation type="submission" date="2020-02" db="EMBL/GenBank/DDBJ databases">
        <authorList>
            <person name="Meier V. D."/>
        </authorList>
    </citation>
    <scope>NUCLEOTIDE SEQUENCE</scope>
    <source>
        <strain evidence="5">AVDCRST_MAG53</strain>
    </source>
</reference>
<organism evidence="5">
    <name type="scientific">uncultured Solirubrobacteraceae bacterium</name>
    <dbReference type="NCBI Taxonomy" id="1162706"/>
    <lineage>
        <taxon>Bacteria</taxon>
        <taxon>Bacillati</taxon>
        <taxon>Actinomycetota</taxon>
        <taxon>Thermoleophilia</taxon>
        <taxon>Solirubrobacterales</taxon>
        <taxon>Solirubrobacteraceae</taxon>
        <taxon>environmental samples</taxon>
    </lineage>
</organism>
<feature type="transmembrane region" description="Helical" evidence="2">
    <location>
        <begin position="284"/>
        <end position="313"/>
    </location>
</feature>
<feature type="transmembrane region" description="Helical" evidence="2">
    <location>
        <begin position="252"/>
        <end position="272"/>
    </location>
</feature>
<name>A0A6J4TC73_9ACTN</name>
<feature type="transmembrane region" description="Helical" evidence="2">
    <location>
        <begin position="334"/>
        <end position="358"/>
    </location>
</feature>
<comment type="similarity">
    <text evidence="1">Belongs to the glycosyltransferase 2 family.</text>
</comment>
<evidence type="ECO:0000259" key="4">
    <source>
        <dbReference type="Pfam" id="PF26629"/>
    </source>
</evidence>
<feature type="domain" description="Low-salt glycan biosynthesis hexosyltransferase Agl6 C-terminal transmembrane region" evidence="4">
    <location>
        <begin position="306"/>
        <end position="394"/>
    </location>
</feature>
<dbReference type="InterPro" id="IPR029044">
    <property type="entry name" value="Nucleotide-diphossugar_trans"/>
</dbReference>
<dbReference type="SUPFAM" id="SSF53448">
    <property type="entry name" value="Nucleotide-diphospho-sugar transferases"/>
    <property type="match status" value="1"/>
</dbReference>
<dbReference type="Pfam" id="PF26629">
    <property type="entry name" value="GT2_TM_C"/>
    <property type="match status" value="1"/>
</dbReference>
<dbReference type="CDD" id="cd04179">
    <property type="entry name" value="DPM_DPG-synthase_like"/>
    <property type="match status" value="1"/>
</dbReference>
<sequence length="398" mass="43828">MPEPPPFDMSTLERLDDLPAGADDGHLRVSVVIPCLNEEENIEVCVRTALEVMQRAGIRGEVVVADNNSDDRSAELARAAGAHVVTETRRGYGSAYLAGFAAARGKYIVMGDADLTYDFAEIPRFVAELDKGSELVMGDRMDNIRPGAMPWLHRYVGNPILSGILNLFFRTGIRDAHCGMRALRRDVLPRLDLRTTGMEFASEMVIRAGKENLKVSEFPIDYHPRGGTSKLSTFRDGWRHLRFLLVHSPTHLFMLPGLILALVGTVISTVSLTQVDVFGREWEIHTMIAGALLMIVGTQVMALGLCAHAYGTYFMGEKDAWFDRMRARFRLEHGLLLGGAILLAGLVICAVIVGIWIANGTGELSEERSAVLAATLVIVGMQVFFSSFLLSILGLRRR</sequence>
<dbReference type="EMBL" id="CADCVR010000097">
    <property type="protein sequence ID" value="CAA9518853.1"/>
    <property type="molecule type" value="Genomic_DNA"/>
</dbReference>
<dbReference type="PANTHER" id="PTHR48090">
    <property type="entry name" value="UNDECAPRENYL-PHOSPHATE 4-DEOXY-4-FORMAMIDO-L-ARABINOSE TRANSFERASE-RELATED"/>
    <property type="match status" value="1"/>
</dbReference>
<evidence type="ECO:0000259" key="3">
    <source>
        <dbReference type="Pfam" id="PF00535"/>
    </source>
</evidence>
<dbReference type="InterPro" id="IPR058718">
    <property type="entry name" value="Agl6_TM_C"/>
</dbReference>
<dbReference type="Gene3D" id="3.90.550.10">
    <property type="entry name" value="Spore Coat Polysaccharide Biosynthesis Protein SpsA, Chain A"/>
    <property type="match status" value="1"/>
</dbReference>
<keyword evidence="2" id="KW-0812">Transmembrane</keyword>
<evidence type="ECO:0000313" key="5">
    <source>
        <dbReference type="EMBL" id="CAA9518853.1"/>
    </source>
</evidence>
<dbReference type="InterPro" id="IPR050256">
    <property type="entry name" value="Glycosyltransferase_2"/>
</dbReference>
<dbReference type="InterPro" id="IPR001173">
    <property type="entry name" value="Glyco_trans_2-like"/>
</dbReference>